<dbReference type="FunFam" id="3.30.980.10:FF:000007">
    <property type="entry name" value="alanyl-tRNA editing protein Aarsd1"/>
    <property type="match status" value="1"/>
</dbReference>
<dbReference type="Gene3D" id="3.30.980.10">
    <property type="entry name" value="Threonyl-trna Synthetase, Chain A, domain 2"/>
    <property type="match status" value="1"/>
</dbReference>
<evidence type="ECO:0000256" key="5">
    <source>
        <dbReference type="ARBA" id="ARBA00022723"/>
    </source>
</evidence>
<protein>
    <recommendedName>
        <fullName evidence="10">Alanyl-transfer RNA synthetases family profile domain-containing protein</fullName>
    </recommendedName>
</protein>
<dbReference type="GO" id="GO:0004813">
    <property type="term" value="F:alanine-tRNA ligase activity"/>
    <property type="evidence" value="ECO:0007669"/>
    <property type="project" value="InterPro"/>
</dbReference>
<dbReference type="InterPro" id="IPR018165">
    <property type="entry name" value="Ala-tRNA-synth_IIc_core"/>
</dbReference>
<keyword evidence="6" id="KW-0862">Zinc</keyword>
<keyword evidence="9" id="KW-0175">Coiled coil</keyword>
<dbReference type="KEGG" id="clec:106672964"/>
<dbReference type="PROSITE" id="PS50860">
    <property type="entry name" value="AA_TRNA_LIGASE_II_ALA"/>
    <property type="match status" value="1"/>
</dbReference>
<evidence type="ECO:0000256" key="3">
    <source>
        <dbReference type="ARBA" id="ARBA00008429"/>
    </source>
</evidence>
<accession>A0A8I6SN40</accession>
<feature type="coiled-coil region" evidence="9">
    <location>
        <begin position="274"/>
        <end position="301"/>
    </location>
</feature>
<evidence type="ECO:0000256" key="4">
    <source>
        <dbReference type="ARBA" id="ARBA00022490"/>
    </source>
</evidence>
<dbReference type="PANTHER" id="PTHR43462">
    <property type="entry name" value="ALANYL-TRNA EDITING PROTEIN"/>
    <property type="match status" value="1"/>
</dbReference>
<keyword evidence="7" id="KW-0648">Protein biosynthesis</keyword>
<dbReference type="Proteomes" id="UP000494040">
    <property type="component" value="Unassembled WGS sequence"/>
</dbReference>
<name>A0A8I6SN40_CIMLE</name>
<dbReference type="GO" id="GO:0005737">
    <property type="term" value="C:cytoplasm"/>
    <property type="evidence" value="ECO:0007669"/>
    <property type="project" value="UniProtKB-SubCell"/>
</dbReference>
<dbReference type="GeneID" id="106672964"/>
<comment type="cofactor">
    <cofactor evidence="1">
        <name>Zn(2+)</name>
        <dbReference type="ChEBI" id="CHEBI:29105"/>
    </cofactor>
</comment>
<evidence type="ECO:0000256" key="1">
    <source>
        <dbReference type="ARBA" id="ARBA00001947"/>
    </source>
</evidence>
<keyword evidence="12" id="KW-1185">Reference proteome</keyword>
<dbReference type="InterPro" id="IPR051335">
    <property type="entry name" value="Alanyl-tRNA_Editing_Enzymes"/>
</dbReference>
<reference evidence="11" key="1">
    <citation type="submission" date="2022-01" db="UniProtKB">
        <authorList>
            <consortium name="EnsemblMetazoa"/>
        </authorList>
    </citation>
    <scope>IDENTIFICATION</scope>
</reference>
<dbReference type="SUPFAM" id="SSF55186">
    <property type="entry name" value="ThrRS/AlaRS common domain"/>
    <property type="match status" value="1"/>
</dbReference>
<evidence type="ECO:0000256" key="2">
    <source>
        <dbReference type="ARBA" id="ARBA00004496"/>
    </source>
</evidence>
<evidence type="ECO:0000256" key="7">
    <source>
        <dbReference type="ARBA" id="ARBA00022917"/>
    </source>
</evidence>
<keyword evidence="5" id="KW-0479">Metal-binding</keyword>
<evidence type="ECO:0000256" key="6">
    <source>
        <dbReference type="ARBA" id="ARBA00022833"/>
    </source>
</evidence>
<proteinExistence type="inferred from homology"/>
<dbReference type="PANTHER" id="PTHR43462:SF1">
    <property type="entry name" value="ALANYL-TRNA EDITING PROTEIN AARSD1"/>
    <property type="match status" value="1"/>
</dbReference>
<sequence>MVFACQRDSFQKEYTSSVVSCTPAEFKKLSNGKKEKIKCYEVVLKDTILFPEGGGQPCDYGTIDGIPVVHVLRRGQDAVHIVEFPLQEGQDVKQVVDWERRLDHMQQHSGQHLITALADIMFGYATTSWSLGAETSFIELDTPEMTEEQIKQLEDAVNEKIRNGVPVTVSILDENDIELNQTRTRGLPKDHKGSVRIITIKDIEANMCCGTHVSNLSQLQAIKLLGAEKGKKGKTNLQFLVGCRVLKSHGKMYKKELDFNLLLKCNPDSHKEMINKLLATNKTLAKRVQNLLKEVASFEIRLFKAKDPRPKYFIHHKPGGDMDYMYFVVREMDDADTLHLLTIGEKEGGHVLIVGPEDTVEKAAKIVSEILEAKGNRNGTRYQAKVKRLDRLGKLTEKISQIIN</sequence>
<comment type="subcellular location">
    <subcellularLocation>
        <location evidence="2">Cytoplasm</location>
    </subcellularLocation>
</comment>
<dbReference type="EnsemblMetazoa" id="XM_014404831.2">
    <property type="protein sequence ID" value="XP_014260317.2"/>
    <property type="gene ID" value="LOC106672964"/>
</dbReference>
<dbReference type="InterPro" id="IPR018163">
    <property type="entry name" value="Thr/Ala-tRNA-synth_IIc_edit"/>
</dbReference>
<dbReference type="InterPro" id="IPR012947">
    <property type="entry name" value="tRNA_SAD"/>
</dbReference>
<dbReference type="GO" id="GO:0005524">
    <property type="term" value="F:ATP binding"/>
    <property type="evidence" value="ECO:0007669"/>
    <property type="project" value="InterPro"/>
</dbReference>
<evidence type="ECO:0000313" key="12">
    <source>
        <dbReference type="Proteomes" id="UP000494040"/>
    </source>
</evidence>
<evidence type="ECO:0000313" key="11">
    <source>
        <dbReference type="EnsemblMetazoa" id="XP_014260317.2"/>
    </source>
</evidence>
<dbReference type="RefSeq" id="XP_014260317.2">
    <property type="nucleotide sequence ID" value="XM_014404831.2"/>
</dbReference>
<comment type="similarity">
    <text evidence="3">Belongs to the class-II aminoacyl-tRNA synthetase family. Alax-L subfamily.</text>
</comment>
<dbReference type="Pfam" id="PF07973">
    <property type="entry name" value="tRNA_SAD"/>
    <property type="match status" value="1"/>
</dbReference>
<dbReference type="Gene3D" id="2.40.30.130">
    <property type="match status" value="1"/>
</dbReference>
<keyword evidence="4" id="KW-0963">Cytoplasm</keyword>
<dbReference type="SMART" id="SM00863">
    <property type="entry name" value="tRNA_SAD"/>
    <property type="match status" value="1"/>
</dbReference>
<dbReference type="SUPFAM" id="SSF50447">
    <property type="entry name" value="Translation proteins"/>
    <property type="match status" value="1"/>
</dbReference>
<dbReference type="InterPro" id="IPR009000">
    <property type="entry name" value="Transl_B-barrel_sf"/>
</dbReference>
<dbReference type="GO" id="GO:0002196">
    <property type="term" value="F:Ser-tRNA(Ala) deacylase activity"/>
    <property type="evidence" value="ECO:0007669"/>
    <property type="project" value="TreeGrafter"/>
</dbReference>
<dbReference type="GO" id="GO:0003676">
    <property type="term" value="F:nucleic acid binding"/>
    <property type="evidence" value="ECO:0007669"/>
    <property type="project" value="InterPro"/>
</dbReference>
<evidence type="ECO:0000256" key="9">
    <source>
        <dbReference type="SAM" id="Coils"/>
    </source>
</evidence>
<feature type="domain" description="Alanyl-transfer RNA synthetases family profile" evidence="10">
    <location>
        <begin position="1"/>
        <end position="251"/>
    </location>
</feature>
<evidence type="ECO:0000256" key="8">
    <source>
        <dbReference type="ARBA" id="ARBA00053555"/>
    </source>
</evidence>
<dbReference type="AlphaFoldDB" id="A0A8I6SN40"/>
<organism evidence="11 12">
    <name type="scientific">Cimex lectularius</name>
    <name type="common">Bed bug</name>
    <name type="synonym">Acanthia lectularia</name>
    <dbReference type="NCBI Taxonomy" id="79782"/>
    <lineage>
        <taxon>Eukaryota</taxon>
        <taxon>Metazoa</taxon>
        <taxon>Ecdysozoa</taxon>
        <taxon>Arthropoda</taxon>
        <taxon>Hexapoda</taxon>
        <taxon>Insecta</taxon>
        <taxon>Pterygota</taxon>
        <taxon>Neoptera</taxon>
        <taxon>Paraneoptera</taxon>
        <taxon>Hemiptera</taxon>
        <taxon>Heteroptera</taxon>
        <taxon>Panheteroptera</taxon>
        <taxon>Cimicomorpha</taxon>
        <taxon>Cimicidae</taxon>
        <taxon>Cimex</taxon>
    </lineage>
</organism>
<dbReference type="GO" id="GO:0046872">
    <property type="term" value="F:metal ion binding"/>
    <property type="evidence" value="ECO:0007669"/>
    <property type="project" value="UniProtKB-KW"/>
</dbReference>
<dbReference type="FunFam" id="2.40.30.130:FF:000003">
    <property type="entry name" value="alanyl-tRNA editing protein Aarsd1"/>
    <property type="match status" value="1"/>
</dbReference>
<dbReference type="OMA" id="KYDTTSW"/>
<evidence type="ECO:0000259" key="10">
    <source>
        <dbReference type="PROSITE" id="PS50860"/>
    </source>
</evidence>
<dbReference type="OrthoDB" id="288942at2759"/>
<comment type="function">
    <text evidence="8">Functions in trans to edit the amino acid moiety from incorrectly charged tRNA(Ala).</text>
</comment>
<dbReference type="GO" id="GO:0006419">
    <property type="term" value="P:alanyl-tRNA aminoacylation"/>
    <property type="evidence" value="ECO:0007669"/>
    <property type="project" value="InterPro"/>
</dbReference>